<comment type="subcellular location">
    <subcellularLocation>
        <location evidence="1 7">Cell membrane</location>
        <topology evidence="1 7">Multi-pass membrane protein</topology>
    </subcellularLocation>
</comment>
<gene>
    <name evidence="9" type="ORF">J2S72_001032</name>
</gene>
<comment type="caution">
    <text evidence="9">The sequence shown here is derived from an EMBL/GenBank/DDBJ whole genome shotgun (WGS) entry which is preliminary data.</text>
</comment>
<accession>A0ABU0AUQ1</accession>
<keyword evidence="2 7" id="KW-0813">Transport</keyword>
<comment type="similarity">
    <text evidence="7">Belongs to the binding-protein-dependent transport system permease family.</text>
</comment>
<feature type="transmembrane region" description="Helical" evidence="7">
    <location>
        <begin position="73"/>
        <end position="95"/>
    </location>
</feature>
<keyword evidence="3" id="KW-1003">Cell membrane</keyword>
<dbReference type="Gene3D" id="1.10.3720.10">
    <property type="entry name" value="MetI-like"/>
    <property type="match status" value="1"/>
</dbReference>
<evidence type="ECO:0000256" key="5">
    <source>
        <dbReference type="ARBA" id="ARBA00022989"/>
    </source>
</evidence>
<feature type="domain" description="ABC transmembrane type-1" evidence="8">
    <location>
        <begin position="69"/>
        <end position="249"/>
    </location>
</feature>
<feature type="transmembrane region" description="Helical" evidence="7">
    <location>
        <begin position="183"/>
        <end position="203"/>
    </location>
</feature>
<protein>
    <submittedName>
        <fullName evidence="9">NitT/TauT family transport system permease protein</fullName>
    </submittedName>
</protein>
<dbReference type="PROSITE" id="PS50928">
    <property type="entry name" value="ABC_TM1"/>
    <property type="match status" value="1"/>
</dbReference>
<evidence type="ECO:0000256" key="4">
    <source>
        <dbReference type="ARBA" id="ARBA00022692"/>
    </source>
</evidence>
<dbReference type="EMBL" id="JAUSTN010000005">
    <property type="protein sequence ID" value="MDQ0275008.1"/>
    <property type="molecule type" value="Genomic_DNA"/>
</dbReference>
<proteinExistence type="inferred from homology"/>
<evidence type="ECO:0000259" key="8">
    <source>
        <dbReference type="PROSITE" id="PS50928"/>
    </source>
</evidence>
<feature type="transmembrane region" description="Helical" evidence="7">
    <location>
        <begin position="107"/>
        <end position="127"/>
    </location>
</feature>
<dbReference type="PANTHER" id="PTHR30151:SF0">
    <property type="entry name" value="ABC TRANSPORTER PERMEASE PROTEIN MJ0413-RELATED"/>
    <property type="match status" value="1"/>
</dbReference>
<dbReference type="CDD" id="cd06261">
    <property type="entry name" value="TM_PBP2"/>
    <property type="match status" value="1"/>
</dbReference>
<evidence type="ECO:0000256" key="3">
    <source>
        <dbReference type="ARBA" id="ARBA00022475"/>
    </source>
</evidence>
<dbReference type="InterPro" id="IPR000515">
    <property type="entry name" value="MetI-like"/>
</dbReference>
<evidence type="ECO:0000313" key="10">
    <source>
        <dbReference type="Proteomes" id="UP001236559"/>
    </source>
</evidence>
<evidence type="ECO:0000256" key="6">
    <source>
        <dbReference type="ARBA" id="ARBA00023136"/>
    </source>
</evidence>
<dbReference type="Proteomes" id="UP001236559">
    <property type="component" value="Unassembled WGS sequence"/>
</dbReference>
<dbReference type="SUPFAM" id="SSF161098">
    <property type="entry name" value="MetI-like"/>
    <property type="match status" value="1"/>
</dbReference>
<sequence>MIKRKNQLEENFPVKISTTSKKILRGFFWISIWFIISYVKRREILIVSPQAVLKRLFEILREKESYLNILNTFLSLLEGLSVALIIALILSYLSYKSRALKELIEPLIKTIKSIPVVSFIIFALMFFKIESLGLIISAIVIIPLIYINIMEGLGQISIDYIFMGKIFNVRPFKKFKYIYFESLKPYFLSSLLISLGFGFKSIVAAEVIGHPKYGLGSRIYDSKIYLDMEGLIAWTIIGISLNFFLEFIIKRIKSRWN</sequence>
<keyword evidence="10" id="KW-1185">Reference proteome</keyword>
<feature type="transmembrane region" description="Helical" evidence="7">
    <location>
        <begin position="133"/>
        <end position="162"/>
    </location>
</feature>
<organism evidence="9 10">
    <name type="scientific">Peptoniphilus koenoeneniae</name>
    <dbReference type="NCBI Taxonomy" id="507751"/>
    <lineage>
        <taxon>Bacteria</taxon>
        <taxon>Bacillati</taxon>
        <taxon>Bacillota</taxon>
        <taxon>Tissierellia</taxon>
        <taxon>Tissierellales</taxon>
        <taxon>Peptoniphilaceae</taxon>
        <taxon>Peptoniphilus</taxon>
    </lineage>
</organism>
<feature type="transmembrane region" description="Helical" evidence="7">
    <location>
        <begin position="231"/>
        <end position="249"/>
    </location>
</feature>
<evidence type="ECO:0000313" key="9">
    <source>
        <dbReference type="EMBL" id="MDQ0275008.1"/>
    </source>
</evidence>
<keyword evidence="4 7" id="KW-0812">Transmembrane</keyword>
<reference evidence="9 10" key="1">
    <citation type="submission" date="2023-07" db="EMBL/GenBank/DDBJ databases">
        <title>Genomic Encyclopedia of Type Strains, Phase IV (KMG-IV): sequencing the most valuable type-strain genomes for metagenomic binning, comparative biology and taxonomic classification.</title>
        <authorList>
            <person name="Goeker M."/>
        </authorList>
    </citation>
    <scope>NUCLEOTIDE SEQUENCE [LARGE SCALE GENOMIC DNA]</scope>
    <source>
        <strain evidence="9 10">DSM 22616</strain>
    </source>
</reference>
<feature type="transmembrane region" description="Helical" evidence="7">
    <location>
        <begin position="23"/>
        <end position="39"/>
    </location>
</feature>
<dbReference type="Pfam" id="PF00528">
    <property type="entry name" value="BPD_transp_1"/>
    <property type="match status" value="1"/>
</dbReference>
<dbReference type="PANTHER" id="PTHR30151">
    <property type="entry name" value="ALKANE SULFONATE ABC TRANSPORTER-RELATED, MEMBRANE SUBUNIT"/>
    <property type="match status" value="1"/>
</dbReference>
<keyword evidence="5 7" id="KW-1133">Transmembrane helix</keyword>
<name>A0ABU0AUQ1_9FIRM</name>
<evidence type="ECO:0000256" key="1">
    <source>
        <dbReference type="ARBA" id="ARBA00004651"/>
    </source>
</evidence>
<evidence type="ECO:0000256" key="7">
    <source>
        <dbReference type="RuleBase" id="RU363032"/>
    </source>
</evidence>
<dbReference type="InterPro" id="IPR035906">
    <property type="entry name" value="MetI-like_sf"/>
</dbReference>
<keyword evidence="6 7" id="KW-0472">Membrane</keyword>
<evidence type="ECO:0000256" key="2">
    <source>
        <dbReference type="ARBA" id="ARBA00022448"/>
    </source>
</evidence>